<evidence type="ECO:0000313" key="1">
    <source>
        <dbReference type="EMBL" id="KPJ50789.1"/>
    </source>
</evidence>
<gene>
    <name evidence="1" type="ORF">AMJ40_01755</name>
</gene>
<dbReference type="Proteomes" id="UP000051124">
    <property type="component" value="Unassembled WGS sequence"/>
</dbReference>
<name>A0A0S7WKV7_UNCT6</name>
<protein>
    <submittedName>
        <fullName evidence="1">Uncharacterized protein</fullName>
    </submittedName>
</protein>
<dbReference type="EMBL" id="LIZT01000012">
    <property type="protein sequence ID" value="KPJ50789.1"/>
    <property type="molecule type" value="Genomic_DNA"/>
</dbReference>
<proteinExistence type="predicted"/>
<sequence>MRVRVPKKYHHYLDLFAQAGVYPTKELTLRRIFEHGLNETEFEAWVEGESHLDLGVLEGEYIEIELPQNPEYEDRLQFIAEKYELTISQAATIAFLQGLFGHGLSLQSSELYRTDATFREKVDGMPDGIC</sequence>
<comment type="caution">
    <text evidence="1">The sequence shown here is derived from an EMBL/GenBank/DDBJ whole genome shotgun (WGS) entry which is preliminary data.</text>
</comment>
<evidence type="ECO:0000313" key="2">
    <source>
        <dbReference type="Proteomes" id="UP000051124"/>
    </source>
</evidence>
<organism evidence="1 2">
    <name type="scientific">candidate division TA06 bacterium DG_26</name>
    <dbReference type="NCBI Taxonomy" id="1703771"/>
    <lineage>
        <taxon>Bacteria</taxon>
        <taxon>Bacteria division TA06</taxon>
    </lineage>
</organism>
<dbReference type="AlphaFoldDB" id="A0A0S7WKV7"/>
<reference evidence="1 2" key="1">
    <citation type="journal article" date="2015" name="Microbiome">
        <title>Genomic resolution of linkages in carbon, nitrogen, and sulfur cycling among widespread estuary sediment bacteria.</title>
        <authorList>
            <person name="Baker B.J."/>
            <person name="Lazar C.S."/>
            <person name="Teske A.P."/>
            <person name="Dick G.J."/>
        </authorList>
    </citation>
    <scope>NUCLEOTIDE SEQUENCE [LARGE SCALE GENOMIC DNA]</scope>
    <source>
        <strain evidence="1">DG_26</strain>
    </source>
</reference>
<accession>A0A0S7WKV7</accession>